<keyword evidence="9" id="KW-1185">Reference proteome</keyword>
<dbReference type="GO" id="GO:0044331">
    <property type="term" value="P:cell-cell adhesion mediated by cadherin"/>
    <property type="evidence" value="ECO:0007669"/>
    <property type="project" value="TreeGrafter"/>
</dbReference>
<dbReference type="OrthoDB" id="6252479at2759"/>
<dbReference type="GO" id="GO:0007156">
    <property type="term" value="P:homophilic cell adhesion via plasma membrane adhesion molecules"/>
    <property type="evidence" value="ECO:0007669"/>
    <property type="project" value="InterPro"/>
</dbReference>
<dbReference type="PANTHER" id="PTHR24027">
    <property type="entry name" value="CADHERIN-23"/>
    <property type="match status" value="1"/>
</dbReference>
<dbReference type="Gene3D" id="2.60.40.60">
    <property type="entry name" value="Cadherins"/>
    <property type="match status" value="1"/>
</dbReference>
<evidence type="ECO:0000259" key="7">
    <source>
        <dbReference type="PROSITE" id="PS50268"/>
    </source>
</evidence>
<keyword evidence="3 5" id="KW-0106">Calcium</keyword>
<dbReference type="GO" id="GO:0007043">
    <property type="term" value="P:cell-cell junction assembly"/>
    <property type="evidence" value="ECO:0007669"/>
    <property type="project" value="TreeGrafter"/>
</dbReference>
<dbReference type="InterPro" id="IPR002126">
    <property type="entry name" value="Cadherin-like_dom"/>
</dbReference>
<dbReference type="GO" id="GO:0016339">
    <property type="term" value="P:calcium-dependent cell-cell adhesion via plasma membrane cell adhesion molecules"/>
    <property type="evidence" value="ECO:0007669"/>
    <property type="project" value="TreeGrafter"/>
</dbReference>
<dbReference type="PROSITE" id="PS00232">
    <property type="entry name" value="CADHERIN_1"/>
    <property type="match status" value="1"/>
</dbReference>
<comment type="subcellular location">
    <subcellularLocation>
        <location evidence="1">Membrane</location>
    </subcellularLocation>
</comment>
<gene>
    <name evidence="8" type="ORF">ASIM_LOCUS15830</name>
</gene>
<dbReference type="AlphaFoldDB" id="A0A3P6SM55"/>
<dbReference type="Proteomes" id="UP000267096">
    <property type="component" value="Unassembled WGS sequence"/>
</dbReference>
<dbReference type="InterPro" id="IPR039808">
    <property type="entry name" value="Cadherin"/>
</dbReference>
<evidence type="ECO:0000313" key="9">
    <source>
        <dbReference type="Proteomes" id="UP000267096"/>
    </source>
</evidence>
<organism evidence="8 9">
    <name type="scientific">Anisakis simplex</name>
    <name type="common">Herring worm</name>
    <dbReference type="NCBI Taxonomy" id="6269"/>
    <lineage>
        <taxon>Eukaryota</taxon>
        <taxon>Metazoa</taxon>
        <taxon>Ecdysozoa</taxon>
        <taxon>Nematoda</taxon>
        <taxon>Chromadorea</taxon>
        <taxon>Rhabditida</taxon>
        <taxon>Spirurina</taxon>
        <taxon>Ascaridomorpha</taxon>
        <taxon>Ascaridoidea</taxon>
        <taxon>Anisakidae</taxon>
        <taxon>Anisakis</taxon>
        <taxon>Anisakis simplex complex</taxon>
    </lineage>
</organism>
<dbReference type="GO" id="GO:0016477">
    <property type="term" value="P:cell migration"/>
    <property type="evidence" value="ECO:0007669"/>
    <property type="project" value="TreeGrafter"/>
</dbReference>
<dbReference type="PROSITE" id="PS50268">
    <property type="entry name" value="CADHERIN_2"/>
    <property type="match status" value="1"/>
</dbReference>
<evidence type="ECO:0000313" key="8">
    <source>
        <dbReference type="EMBL" id="VDK56144.1"/>
    </source>
</evidence>
<feature type="transmembrane region" description="Helical" evidence="6">
    <location>
        <begin position="164"/>
        <end position="182"/>
    </location>
</feature>
<keyword evidence="6" id="KW-1133">Transmembrane helix</keyword>
<reference evidence="8 9" key="1">
    <citation type="submission" date="2018-11" db="EMBL/GenBank/DDBJ databases">
        <authorList>
            <consortium name="Pathogen Informatics"/>
        </authorList>
    </citation>
    <scope>NUCLEOTIDE SEQUENCE [LARGE SCALE GENOMIC DNA]</scope>
</reference>
<dbReference type="GO" id="GO:0005509">
    <property type="term" value="F:calcium ion binding"/>
    <property type="evidence" value="ECO:0007669"/>
    <property type="project" value="UniProtKB-UniRule"/>
</dbReference>
<dbReference type="GO" id="GO:0008013">
    <property type="term" value="F:beta-catenin binding"/>
    <property type="evidence" value="ECO:0007669"/>
    <property type="project" value="TreeGrafter"/>
</dbReference>
<dbReference type="SUPFAM" id="SSF49313">
    <property type="entry name" value="Cadherin-like"/>
    <property type="match status" value="1"/>
</dbReference>
<dbReference type="GO" id="GO:0045296">
    <property type="term" value="F:cadherin binding"/>
    <property type="evidence" value="ECO:0007669"/>
    <property type="project" value="TreeGrafter"/>
</dbReference>
<keyword evidence="6" id="KW-0812">Transmembrane</keyword>
<dbReference type="EMBL" id="UYRR01032594">
    <property type="protein sequence ID" value="VDK56144.1"/>
    <property type="molecule type" value="Genomic_DNA"/>
</dbReference>
<protein>
    <recommendedName>
        <fullName evidence="7">Cadherin domain-containing protein</fullName>
    </recommendedName>
</protein>
<evidence type="ECO:0000256" key="1">
    <source>
        <dbReference type="ARBA" id="ARBA00004370"/>
    </source>
</evidence>
<name>A0A3P6SM55_ANISI</name>
<sequence>MDYEDPNQRQGFSVGVRVYDGRYYATTRLRIRLEDRNDNAPVLSGPQRAQVYEDAKRGTVVAKFKVYDADANDTTTLMLGFQQVDSCAHHLGCSCEAEVVDSMDSSSLQDDFKICTLHSSPNKFSTAQLATSTDSDSESYSNAAISPRPYTTSNSHRYRRNNKLLFTTFPLCFVFFAFVLFTDGLGGNKLLDFGATAEEFSLPFVGAQFSGQSRFMSYAGKSQRDIIVTFIKNISEDTPVGELLATFKAEDKLSPTYNLT</sequence>
<dbReference type="GO" id="GO:0016342">
    <property type="term" value="C:catenin complex"/>
    <property type="evidence" value="ECO:0007669"/>
    <property type="project" value="TreeGrafter"/>
</dbReference>
<evidence type="ECO:0000256" key="3">
    <source>
        <dbReference type="ARBA" id="ARBA00022837"/>
    </source>
</evidence>
<dbReference type="PANTHER" id="PTHR24027:SF106">
    <property type="entry name" value="CADHERIN-18"/>
    <property type="match status" value="1"/>
</dbReference>
<evidence type="ECO:0000256" key="6">
    <source>
        <dbReference type="SAM" id="Phobius"/>
    </source>
</evidence>
<dbReference type="GO" id="GO:0034332">
    <property type="term" value="P:adherens junction organization"/>
    <property type="evidence" value="ECO:0007669"/>
    <property type="project" value="TreeGrafter"/>
</dbReference>
<keyword evidence="2" id="KW-0677">Repeat</keyword>
<evidence type="ECO:0000256" key="2">
    <source>
        <dbReference type="ARBA" id="ARBA00022737"/>
    </source>
</evidence>
<accession>A0A3P6SM55</accession>
<dbReference type="GO" id="GO:0000902">
    <property type="term" value="P:cell morphogenesis"/>
    <property type="evidence" value="ECO:0007669"/>
    <property type="project" value="TreeGrafter"/>
</dbReference>
<dbReference type="InterPro" id="IPR015919">
    <property type="entry name" value="Cadherin-like_sf"/>
</dbReference>
<proteinExistence type="predicted"/>
<dbReference type="InterPro" id="IPR020894">
    <property type="entry name" value="Cadherin_CS"/>
</dbReference>
<evidence type="ECO:0000256" key="5">
    <source>
        <dbReference type="PROSITE-ProRule" id="PRU00043"/>
    </source>
</evidence>
<feature type="domain" description="Cadherin" evidence="7">
    <location>
        <begin position="1"/>
        <end position="43"/>
    </location>
</feature>
<keyword evidence="4 6" id="KW-0472">Membrane</keyword>
<dbReference type="GO" id="GO:0005912">
    <property type="term" value="C:adherens junction"/>
    <property type="evidence" value="ECO:0007669"/>
    <property type="project" value="TreeGrafter"/>
</dbReference>
<evidence type="ECO:0000256" key="4">
    <source>
        <dbReference type="ARBA" id="ARBA00023136"/>
    </source>
</evidence>